<proteinExistence type="predicted"/>
<sequence length="54" mass="6369">MRYRLTWRIDTKHTTSFFWCVVVWIHAVSLHNSVLRRSGTESGRNVVGPRINDL</sequence>
<evidence type="ECO:0000313" key="1">
    <source>
        <dbReference type="EMBL" id="CAB4638600.1"/>
    </source>
</evidence>
<dbReference type="EMBL" id="CAEZVC010000201">
    <property type="protein sequence ID" value="CAB4638600.1"/>
    <property type="molecule type" value="Genomic_DNA"/>
</dbReference>
<gene>
    <name evidence="1" type="ORF">UFOPK1906_01941</name>
    <name evidence="2" type="ORF">UFOPK3785_00892</name>
</gene>
<protein>
    <submittedName>
        <fullName evidence="2">Unannotated protein</fullName>
    </submittedName>
</protein>
<organism evidence="2">
    <name type="scientific">freshwater metagenome</name>
    <dbReference type="NCBI Taxonomy" id="449393"/>
    <lineage>
        <taxon>unclassified sequences</taxon>
        <taxon>metagenomes</taxon>
        <taxon>ecological metagenomes</taxon>
    </lineage>
</organism>
<evidence type="ECO:0000313" key="2">
    <source>
        <dbReference type="EMBL" id="CAB4951965.1"/>
    </source>
</evidence>
<dbReference type="EMBL" id="CAFBNJ010000037">
    <property type="protein sequence ID" value="CAB4951965.1"/>
    <property type="molecule type" value="Genomic_DNA"/>
</dbReference>
<dbReference type="AlphaFoldDB" id="A0A6J7K947"/>
<name>A0A6J7K947_9ZZZZ</name>
<reference evidence="2" key="1">
    <citation type="submission" date="2020-05" db="EMBL/GenBank/DDBJ databases">
        <authorList>
            <person name="Chiriac C."/>
            <person name="Salcher M."/>
            <person name="Ghai R."/>
            <person name="Kavagutti S V."/>
        </authorList>
    </citation>
    <scope>NUCLEOTIDE SEQUENCE</scope>
</reference>
<accession>A0A6J7K947</accession>